<protein>
    <recommendedName>
        <fullName evidence="5">Aminopeptidase N</fullName>
        <ecNumber evidence="4">3.4.11.2</ecNumber>
    </recommendedName>
</protein>
<dbReference type="EMBL" id="FNYY01000010">
    <property type="protein sequence ID" value="SEJ76305.1"/>
    <property type="molecule type" value="Genomic_DNA"/>
</dbReference>
<dbReference type="InterPro" id="IPR045357">
    <property type="entry name" value="Aminopeptidase_N-like_N"/>
</dbReference>
<dbReference type="PANTHER" id="PTHR46322:SF1">
    <property type="entry name" value="PUROMYCIN-SENSITIVE AMINOPEPTIDASE"/>
    <property type="match status" value="1"/>
</dbReference>
<dbReference type="InterPro" id="IPR001930">
    <property type="entry name" value="Peptidase_M1"/>
</dbReference>
<dbReference type="Pfam" id="PF01433">
    <property type="entry name" value="Peptidase_M1"/>
    <property type="match status" value="1"/>
</dbReference>
<evidence type="ECO:0000256" key="6">
    <source>
        <dbReference type="ARBA" id="ARBA00022438"/>
    </source>
</evidence>
<comment type="catalytic activity">
    <reaction evidence="1">
        <text>Release of an N-terminal amino acid, Xaa-|-Yaa- from a peptide, amide or arylamide. Xaa is preferably Ala, but may be most amino acids including Pro (slow action). When a terminal hydrophobic residue is followed by a prolyl residue, the two may be released as an intact Xaa-Pro dipeptide.</text>
        <dbReference type="EC" id="3.4.11.2"/>
    </reaction>
</comment>
<evidence type="ECO:0000259" key="15">
    <source>
        <dbReference type="Pfam" id="PF17432"/>
    </source>
</evidence>
<evidence type="ECO:0000256" key="5">
    <source>
        <dbReference type="ARBA" id="ARBA00015611"/>
    </source>
</evidence>
<dbReference type="SUPFAM" id="SSF55486">
    <property type="entry name" value="Metalloproteases ('zincins'), catalytic domain"/>
    <property type="match status" value="1"/>
</dbReference>
<proteinExistence type="inferred from homology"/>
<keyword evidence="8" id="KW-0479">Metal-binding</keyword>
<evidence type="ECO:0000313" key="18">
    <source>
        <dbReference type="Proteomes" id="UP000182932"/>
    </source>
</evidence>
<keyword evidence="6 17" id="KW-0031">Aminopeptidase</keyword>
<evidence type="ECO:0000256" key="12">
    <source>
        <dbReference type="SAM" id="MobiDB-lite"/>
    </source>
</evidence>
<dbReference type="GO" id="GO:0008270">
    <property type="term" value="F:zinc ion binding"/>
    <property type="evidence" value="ECO:0007669"/>
    <property type="project" value="InterPro"/>
</dbReference>
<comment type="similarity">
    <text evidence="3">Belongs to the peptidase M1 family.</text>
</comment>
<feature type="domain" description="Peptidase M1 membrane alanine aminopeptidase" evidence="13">
    <location>
        <begin position="218"/>
        <end position="432"/>
    </location>
</feature>
<gene>
    <name evidence="17" type="ORF">SAMN04487940_11036</name>
</gene>
<dbReference type="Pfam" id="PF17432">
    <property type="entry name" value="DUF3458_C"/>
    <property type="match status" value="1"/>
</dbReference>
<name>A0A975WBG9_9RHOB</name>
<feature type="domain" description="Peptidase M1 alanyl aminopeptidase Ig-like fold" evidence="14">
    <location>
        <begin position="505"/>
        <end position="583"/>
    </location>
</feature>
<dbReference type="Gene3D" id="1.10.390.10">
    <property type="entry name" value="Neutral Protease Domain 2"/>
    <property type="match status" value="1"/>
</dbReference>
<evidence type="ECO:0000256" key="7">
    <source>
        <dbReference type="ARBA" id="ARBA00022670"/>
    </source>
</evidence>
<dbReference type="InterPro" id="IPR042097">
    <property type="entry name" value="Aminopeptidase_N-like_N_sf"/>
</dbReference>
<feature type="region of interest" description="Disordered" evidence="12">
    <location>
        <begin position="449"/>
        <end position="522"/>
    </location>
</feature>
<dbReference type="InterPro" id="IPR035414">
    <property type="entry name" value="Peptidase_M1_pepN_Ig-like"/>
</dbReference>
<evidence type="ECO:0000256" key="10">
    <source>
        <dbReference type="ARBA" id="ARBA00022833"/>
    </source>
</evidence>
<sequence length="906" mass="100141">MKDASPQTIYLKDYTPFGFTVESVELTFRLAPHATRVLSKIRFAPNPEATDRTFFLHGEDLRLISARIDGREVNPELSDRGLTCAVPERAFTWEAEVEIDPANNTALEGLYMSSGMYCTQCEAEGFRKITFYPDRPDVMSVFTVRIEGDLPVMLSNGNKAGQGAGWAEWHDPWPKPAYLFALVAGDLVNHPDSFTTGSGRAVELNIWVRPGDLHKCAFGMEALKRSMTWDEEVYGREYDLDIFNIVAVDDFNMGAMENNGLNIFNSSAVLASPETATDANFERIEAIIAHEYFHNWTGNRITCRDWFQLCLKEGLTVFRDAQFTSDVRSAPVKRIGDVMDLRGRQFPEDNGPLSHPVRPESFQEINNFYTATVYEKGAEVIGMLKRLVGEEAYYKAVELYFERHDGDAATIEDWLKVFEDTTGRDLGQFKRWYSQSGTPRLTVEEAWEPGETGAEGVPASRPPSRDLAAEQGASDDSKGSQGAPDQVRGAAREQASGGAAPTGGGTYTLTFRQETRPTPGQEEKLPQVIPIAVGLLGPNGAEVRPTEVLEMTQAEQSFRFTGLATKPVPSILRDFSAPVVLDRSLTSTENAFLLAHDTDPFNRWEAGRNLARATLLDMATGDARPDGDYLDGLTAVLRDRGLDPALRAQMLALPTQSEIAQMQHDRGQTPDPEAIYTAHETLKLRMAEHLQDLLPVLYAENQIEAPYRPDADQASKRDLSTAVLGLLSRIDGGAQAAQQYARADNMTLQLSALAGLLIAGKGEAELEAFQQQWKDDRLVMDKWFGLQVSHAAPARAAEVAERLTRHPDFTLTNPNRFRAVLGALGMNHAGFHHGSGKGYALVADKLIALDAKNPQTTARMCALFQTWRRYDASRQAHARAALERIAATPGLSRDTTEMVTRMLAGA</sequence>
<dbReference type="Gene3D" id="1.25.50.10">
    <property type="entry name" value="Peptidase M1, alanyl aminopeptidase, C-terminal domain"/>
    <property type="match status" value="1"/>
</dbReference>
<dbReference type="SUPFAM" id="SSF63737">
    <property type="entry name" value="Leukotriene A4 hydrolase N-terminal domain"/>
    <property type="match status" value="1"/>
</dbReference>
<dbReference type="GO" id="GO:0016285">
    <property type="term" value="F:alanyl aminopeptidase activity"/>
    <property type="evidence" value="ECO:0007669"/>
    <property type="project" value="UniProtKB-EC"/>
</dbReference>
<dbReference type="Gene3D" id="2.60.40.1730">
    <property type="entry name" value="tricorn interacting facor f3 domain"/>
    <property type="match status" value="1"/>
</dbReference>
<evidence type="ECO:0000256" key="4">
    <source>
        <dbReference type="ARBA" id="ARBA00012564"/>
    </source>
</evidence>
<evidence type="ECO:0000256" key="11">
    <source>
        <dbReference type="ARBA" id="ARBA00023049"/>
    </source>
</evidence>
<evidence type="ECO:0000259" key="13">
    <source>
        <dbReference type="Pfam" id="PF01433"/>
    </source>
</evidence>
<keyword evidence="10" id="KW-0862">Zinc</keyword>
<dbReference type="InterPro" id="IPR038438">
    <property type="entry name" value="PepN_Ig-like_sf"/>
</dbReference>
<dbReference type="RefSeq" id="WP_244526517.1">
    <property type="nucleotide sequence ID" value="NZ_FNYY01000010.1"/>
</dbReference>
<evidence type="ECO:0000259" key="16">
    <source>
        <dbReference type="Pfam" id="PF17900"/>
    </source>
</evidence>
<dbReference type="Gene3D" id="2.60.40.1840">
    <property type="match status" value="1"/>
</dbReference>
<dbReference type="InterPro" id="IPR027268">
    <property type="entry name" value="Peptidase_M4/M1_CTD_sf"/>
</dbReference>
<organism evidence="17 18">
    <name type="scientific">Marinovum algicola</name>
    <dbReference type="NCBI Taxonomy" id="42444"/>
    <lineage>
        <taxon>Bacteria</taxon>
        <taxon>Pseudomonadati</taxon>
        <taxon>Pseudomonadota</taxon>
        <taxon>Alphaproteobacteria</taxon>
        <taxon>Rhodobacterales</taxon>
        <taxon>Roseobacteraceae</taxon>
        <taxon>Marinovum</taxon>
    </lineage>
</organism>
<evidence type="ECO:0000256" key="8">
    <source>
        <dbReference type="ARBA" id="ARBA00022723"/>
    </source>
</evidence>
<keyword evidence="9" id="KW-0378">Hydrolase</keyword>
<evidence type="ECO:0000256" key="3">
    <source>
        <dbReference type="ARBA" id="ARBA00010136"/>
    </source>
</evidence>
<dbReference type="GO" id="GO:0006508">
    <property type="term" value="P:proteolysis"/>
    <property type="evidence" value="ECO:0007669"/>
    <property type="project" value="UniProtKB-KW"/>
</dbReference>
<dbReference type="PRINTS" id="PR00756">
    <property type="entry name" value="ALADIPTASE"/>
</dbReference>
<reference evidence="17 18" key="1">
    <citation type="submission" date="2016-10" db="EMBL/GenBank/DDBJ databases">
        <authorList>
            <person name="Varghese N."/>
            <person name="Submissions S."/>
        </authorList>
    </citation>
    <scope>NUCLEOTIDE SEQUENCE [LARGE SCALE GENOMIC DNA]</scope>
    <source>
        <strain evidence="17 18">FF3</strain>
    </source>
</reference>
<evidence type="ECO:0000256" key="2">
    <source>
        <dbReference type="ARBA" id="ARBA00001947"/>
    </source>
</evidence>
<dbReference type="FunFam" id="3.30.2010.30:FF:000002">
    <property type="entry name" value="Putative aminopeptidase N"/>
    <property type="match status" value="1"/>
</dbReference>
<dbReference type="InterPro" id="IPR014782">
    <property type="entry name" value="Peptidase_M1_dom"/>
</dbReference>
<dbReference type="GO" id="GO:0008237">
    <property type="term" value="F:metallopeptidase activity"/>
    <property type="evidence" value="ECO:0007669"/>
    <property type="project" value="UniProtKB-KW"/>
</dbReference>
<comment type="caution">
    <text evidence="17">The sequence shown here is derived from an EMBL/GenBank/DDBJ whole genome shotgun (WGS) entry which is preliminary data.</text>
</comment>
<evidence type="ECO:0000259" key="14">
    <source>
        <dbReference type="Pfam" id="PF11940"/>
    </source>
</evidence>
<dbReference type="InterPro" id="IPR012779">
    <property type="entry name" value="Peptidase_M1_pepN"/>
</dbReference>
<dbReference type="Pfam" id="PF17900">
    <property type="entry name" value="Peptidase_M1_N"/>
    <property type="match status" value="1"/>
</dbReference>
<evidence type="ECO:0000256" key="1">
    <source>
        <dbReference type="ARBA" id="ARBA00000098"/>
    </source>
</evidence>
<feature type="domain" description="Aminopeptidase N-like N-terminal" evidence="16">
    <location>
        <begin position="104"/>
        <end position="179"/>
    </location>
</feature>
<evidence type="ECO:0000313" key="17">
    <source>
        <dbReference type="EMBL" id="SEJ76305.1"/>
    </source>
</evidence>
<keyword evidence="11" id="KW-0482">Metalloprotease</keyword>
<dbReference type="CDD" id="cd09600">
    <property type="entry name" value="M1_APN"/>
    <property type="match status" value="1"/>
</dbReference>
<dbReference type="PANTHER" id="PTHR46322">
    <property type="entry name" value="PUROMYCIN-SENSITIVE AMINOPEPTIDASE"/>
    <property type="match status" value="1"/>
</dbReference>
<dbReference type="Proteomes" id="UP000182932">
    <property type="component" value="Unassembled WGS sequence"/>
</dbReference>
<comment type="cofactor">
    <cofactor evidence="2">
        <name>Zn(2+)</name>
        <dbReference type="ChEBI" id="CHEBI:29105"/>
    </cofactor>
</comment>
<dbReference type="AlphaFoldDB" id="A0A975WBG9"/>
<feature type="domain" description="Peptidase M1 alanyl aminopeptidase C-terminal" evidence="15">
    <location>
        <begin position="589"/>
        <end position="904"/>
    </location>
</feature>
<keyword evidence="18" id="KW-1185">Reference proteome</keyword>
<dbReference type="InterPro" id="IPR037144">
    <property type="entry name" value="Peptidase_M1_pepN_C_sf"/>
</dbReference>
<dbReference type="Gene3D" id="3.30.2010.30">
    <property type="match status" value="1"/>
</dbReference>
<dbReference type="Pfam" id="PF11940">
    <property type="entry name" value="DUF3458"/>
    <property type="match status" value="1"/>
</dbReference>
<dbReference type="InterPro" id="IPR024601">
    <property type="entry name" value="Peptidase_M1_pepN_C"/>
</dbReference>
<dbReference type="EC" id="3.4.11.2" evidence="4"/>
<feature type="compositionally biased region" description="Polar residues" evidence="12">
    <location>
        <begin position="509"/>
        <end position="518"/>
    </location>
</feature>
<accession>A0A975WBG9</accession>
<evidence type="ECO:0000256" key="9">
    <source>
        <dbReference type="ARBA" id="ARBA00022801"/>
    </source>
</evidence>
<dbReference type="GeneID" id="80821497"/>
<keyword evidence="7" id="KW-0645">Protease</keyword>